<proteinExistence type="predicted"/>
<feature type="compositionally biased region" description="Gly residues" evidence="1">
    <location>
        <begin position="44"/>
        <end position="53"/>
    </location>
</feature>
<dbReference type="Ensembl" id="ENST00000597047.1">
    <property type="protein sequence ID" value="ENSP00000471923.1"/>
    <property type="gene ID" value="ENSG00000188785.13"/>
</dbReference>
<dbReference type="ExpressionAtlas" id="M0R1K1">
    <property type="expression patterns" value="baseline and differential"/>
</dbReference>
<dbReference type="VEuPathDB" id="HostDB:ENSG00000188785"/>
<dbReference type="OpenTargets" id="ENSG00000188785"/>
<gene>
    <name evidence="2" type="primary">ZNF548</name>
</gene>
<dbReference type="HOGENOM" id="CLU_208039_0_0_1"/>
<evidence type="ECO:0000313" key="2">
    <source>
        <dbReference type="Ensembl" id="ENSP00000471923.1"/>
    </source>
</evidence>
<accession>M0R1K1</accession>
<dbReference type="GeneTree" id="ENSGT00940000163177"/>
<dbReference type="Bgee" id="ENSG00000188785">
    <property type="expression patterns" value="Expressed in gingival epithelium and 186 other cell types or tissues"/>
</dbReference>
<evidence type="ECO:0000313" key="3">
    <source>
        <dbReference type="Proteomes" id="UP000005640"/>
    </source>
</evidence>
<keyword evidence="3" id="KW-1185">Reference proteome</keyword>
<organism evidence="2 3">
    <name type="scientific">Homo sapiens</name>
    <name type="common">Human</name>
    <dbReference type="NCBI Taxonomy" id="9606"/>
    <lineage>
        <taxon>Eukaryota</taxon>
        <taxon>Metazoa</taxon>
        <taxon>Chordata</taxon>
        <taxon>Craniata</taxon>
        <taxon>Vertebrata</taxon>
        <taxon>Euteleostomi</taxon>
        <taxon>Mammalia</taxon>
        <taxon>Eutheria</taxon>
        <taxon>Euarchontoglires</taxon>
        <taxon>Primates</taxon>
        <taxon>Haplorrhini</taxon>
        <taxon>Catarrhini</taxon>
        <taxon>Hominidae</taxon>
        <taxon>Homo</taxon>
    </lineage>
</organism>
<dbReference type="AlphaFoldDB" id="M0R1K1"/>
<dbReference type="ChiTaRS" id="ZNF548">
    <property type="organism name" value="human"/>
</dbReference>
<dbReference type="EMBL" id="AC003002">
    <property type="status" value="NOT_ANNOTATED_CDS"/>
    <property type="molecule type" value="Genomic_DNA"/>
</dbReference>
<reference evidence="2" key="4">
    <citation type="submission" date="2025-08" db="UniProtKB">
        <authorList>
            <consortium name="Ensembl"/>
        </authorList>
    </citation>
    <scope>IDENTIFICATION</scope>
</reference>
<sequence>MNLTENGVGEVSIKSRFPGEDHRLDFGHGDSQMSQDGYVTQTGGHKGSPGDGRNGPYTGPCGL</sequence>
<evidence type="ECO:0000256" key="1">
    <source>
        <dbReference type="SAM" id="MobiDB-lite"/>
    </source>
</evidence>
<feature type="region of interest" description="Disordered" evidence="1">
    <location>
        <begin position="1"/>
        <end position="63"/>
    </location>
</feature>
<name>M0R1K1_HUMAN</name>
<dbReference type="HGNC" id="HGNC:26561">
    <property type="gene designation" value="ZNF548"/>
</dbReference>
<dbReference type="UCSC" id="uc061djp.1">
    <property type="organism name" value="human"/>
</dbReference>
<reference evidence="2 3" key="1">
    <citation type="journal article" date="2001" name="Nature">
        <title>Initial sequencing and analysis of the human genome.</title>
        <authorList>
            <consortium name="International Human Genome Sequencing Consortium"/>
            <person name="Lander E.S."/>
            <person name="Linton L.M."/>
            <person name="Birren B."/>
            <person name="Nusbaum C."/>
            <person name="Zody M.C."/>
            <person name="Baldwin J."/>
            <person name="Devon K."/>
            <person name="Dewar K."/>
            <person name="Doyle M."/>
            <person name="FitzHugh W."/>
            <person name="Funke R."/>
            <person name="Gage D."/>
            <person name="Harris K."/>
            <person name="Heaford A."/>
            <person name="Howland J."/>
            <person name="Kann L."/>
            <person name="Lehoczky J."/>
            <person name="LeVine R."/>
            <person name="McEwan P."/>
            <person name="McKernan K."/>
            <person name="Meldrim J."/>
            <person name="Mesirov J.P."/>
            <person name="Miranda C."/>
            <person name="Morris W."/>
            <person name="Naylor J."/>
            <person name="Raymond C."/>
            <person name="Rosetti M."/>
            <person name="Santos R."/>
            <person name="Sheridan A."/>
            <person name="Sougnez C."/>
            <person name="Stange-Thomann N."/>
            <person name="Stojanovic N."/>
            <person name="Subramanian A."/>
            <person name="Wyman D."/>
            <person name="Rogers J."/>
            <person name="Sulston J."/>
            <person name="Ainscough R."/>
            <person name="Beck S."/>
            <person name="Bentley D."/>
            <person name="Burton J."/>
            <person name="Clee C."/>
            <person name="Carter N."/>
            <person name="Coulson A."/>
            <person name="Deadman R."/>
            <person name="Deloukas P."/>
            <person name="Dunham A."/>
            <person name="Dunham I."/>
            <person name="Durbin R."/>
            <person name="French L."/>
            <person name="Grafham D."/>
            <person name="Gregory S."/>
            <person name="Hubbard T."/>
            <person name="Humphray S."/>
            <person name="Hunt A."/>
            <person name="Jones M."/>
            <person name="Lloyd C."/>
            <person name="McMurray A."/>
            <person name="Matthews L."/>
            <person name="Mercer S."/>
            <person name="Milne S."/>
            <person name="Mullikin J.C."/>
            <person name="Mungall A."/>
            <person name="Plumb R."/>
            <person name="Ross M."/>
            <person name="Shownkeen R."/>
            <person name="Sims S."/>
            <person name="Waterston R.H."/>
            <person name="Wilson R.K."/>
            <person name="Hillier L.W."/>
            <person name="McPherson J.D."/>
            <person name="Marra M.A."/>
            <person name="Mardis E.R."/>
            <person name="Fulton L.A."/>
            <person name="Chinwalla A.T."/>
            <person name="Pepin K.H."/>
            <person name="Gish W.R."/>
            <person name="Chissoe S.L."/>
            <person name="Wendl M.C."/>
            <person name="Delehaunty K.D."/>
            <person name="Miner T.L."/>
            <person name="Delehaunty A."/>
            <person name="Kramer J.B."/>
            <person name="Cook L.L."/>
            <person name="Fulton R.S."/>
            <person name="Johnson D.L."/>
            <person name="Minx P.J."/>
            <person name="Clifton S.W."/>
            <person name="Hawkins T."/>
            <person name="Branscomb E."/>
            <person name="Predki P."/>
            <person name="Richardson P."/>
            <person name="Wenning S."/>
            <person name="Slezak T."/>
            <person name="Doggett N."/>
            <person name="Cheng J.F."/>
            <person name="Olsen A."/>
            <person name="Lucas S."/>
            <person name="Elkin C."/>
            <person name="Uberbacher E."/>
            <person name="Frazier M."/>
            <person name="Gibbs R.A."/>
            <person name="Muzny D.M."/>
            <person name="Scherer S.E."/>
            <person name="Bouck J.B."/>
            <person name="Sodergren E.J."/>
            <person name="Worley K.C."/>
            <person name="Rives C.M."/>
            <person name="Gorrell J.H."/>
            <person name="Metzker M.L."/>
            <person name="Naylor S.L."/>
            <person name="Kucherlapati R.S."/>
            <person name="Nelson D.L."/>
            <person name="Weinstock G.M."/>
            <person name="Sakaki Y."/>
            <person name="Fujiyama A."/>
            <person name="Hattori M."/>
            <person name="Yada T."/>
            <person name="Toyoda A."/>
            <person name="Itoh T."/>
            <person name="Kawagoe C."/>
            <person name="Watanabe H."/>
            <person name="Totoki Y."/>
            <person name="Taylor T."/>
            <person name="Weissenbach J."/>
            <person name="Heilig R."/>
            <person name="Saurin W."/>
            <person name="Artiguenave F."/>
            <person name="Brottier P."/>
            <person name="Bruls T."/>
            <person name="Pelletier E."/>
            <person name="Robert C."/>
            <person name="Wincker P."/>
            <person name="Smith D.R."/>
            <person name="Doucette-Stamm L."/>
            <person name="Rubenfield M."/>
            <person name="Weinstock K."/>
            <person name="Lee H.M."/>
            <person name="Dubois J."/>
            <person name="Rosenthal A."/>
            <person name="Platzer M."/>
            <person name="Nyakatura G."/>
            <person name="Taudien S."/>
            <person name="Rump A."/>
            <person name="Yang H."/>
            <person name="Yu J."/>
            <person name="Wang J."/>
            <person name="Huang G."/>
            <person name="Gu J."/>
            <person name="Hood L."/>
            <person name="Rowen L."/>
            <person name="Madan A."/>
            <person name="Qin S."/>
            <person name="Davis R.W."/>
            <person name="Federspiel N.A."/>
            <person name="Abola A.P."/>
            <person name="Proctor M.J."/>
            <person name="Myers R.M."/>
            <person name="Schmutz J."/>
            <person name="Dickson M."/>
            <person name="Grimwood J."/>
            <person name="Cox D.R."/>
            <person name="Olson M.V."/>
            <person name="Kaul R."/>
            <person name="Raymond C."/>
            <person name="Shimizu N."/>
            <person name="Kawasaki K."/>
            <person name="Minoshima S."/>
            <person name="Evans G.A."/>
            <person name="Athanasiou M."/>
            <person name="Schultz R."/>
            <person name="Roe B.A."/>
            <person name="Chen F."/>
            <person name="Pan H."/>
            <person name="Ramser J."/>
            <person name="Lehrach H."/>
            <person name="Reinhardt R."/>
            <person name="McCombie W.R."/>
            <person name="de la Bastide M."/>
            <person name="Dedhia N."/>
            <person name="Blocker H."/>
            <person name="Hornischer K."/>
            <person name="Nordsiek G."/>
            <person name="Agarwala R."/>
            <person name="Aravind L."/>
            <person name="Bailey J.A."/>
            <person name="Bateman A."/>
            <person name="Batzoglou S."/>
            <person name="Birney E."/>
            <person name="Bork P."/>
            <person name="Brown D.G."/>
            <person name="Burge C.B."/>
            <person name="Cerutti L."/>
            <person name="Chen H.C."/>
            <person name="Church D."/>
            <person name="Clamp M."/>
            <person name="Copley R.R."/>
            <person name="Doerks T."/>
            <person name="Eddy S.R."/>
            <person name="Eichler E.E."/>
            <person name="Furey T.S."/>
            <person name="Galagan J."/>
            <person name="Gilbert J.G."/>
            <person name="Harmon C."/>
            <person name="Hayashizaki Y."/>
            <person name="Haussler D."/>
            <person name="Hermjakob H."/>
            <person name="Hokamp K."/>
            <person name="Jang W."/>
            <person name="Johnson L.S."/>
            <person name="Jones T.A."/>
            <person name="Kasif S."/>
            <person name="Kaspryzk A."/>
            <person name="Kennedy S."/>
            <person name="Kent W.J."/>
            <person name="Kitts P."/>
            <person name="Koonin E.V."/>
            <person name="Korf I."/>
            <person name="Kulp D."/>
            <person name="Lancet D."/>
            <person name="Lowe T.M."/>
            <person name="McLysaght A."/>
            <person name="Mikkelsen T."/>
            <person name="Moran J.V."/>
            <person name="Mulder N."/>
            <person name="Pollara V.J."/>
            <person name="Ponting C.P."/>
            <person name="Schuler G."/>
            <person name="Schultz J."/>
            <person name="Slater G."/>
            <person name="Smit A.F."/>
            <person name="Stupka E."/>
            <person name="Szustakowski J."/>
            <person name="Thierry-Mieg D."/>
            <person name="Thierry-Mieg J."/>
            <person name="Wagner L."/>
            <person name="Wallis J."/>
            <person name="Wheeler R."/>
            <person name="Williams A."/>
            <person name="Wolf Y.I."/>
            <person name="Wolfe K.H."/>
            <person name="Yang S.P."/>
            <person name="Yeh R.F."/>
            <person name="Collins F."/>
            <person name="Guyer M.S."/>
            <person name="Peterson J."/>
            <person name="Felsenfeld A."/>
            <person name="Wetterstrand K.A."/>
            <person name="Patrinos A."/>
            <person name="Morgan M.J."/>
            <person name="de Jong P."/>
            <person name="Catanese J.J."/>
            <person name="Osoegawa K."/>
            <person name="Shizuya H."/>
            <person name="Choi S."/>
            <person name="Chen Y.J."/>
        </authorList>
    </citation>
    <scope>NUCLEOTIDE SEQUENCE [LARGE SCALE GENOMIC DNA]</scope>
</reference>
<protein>
    <submittedName>
        <fullName evidence="2">Zinc finger protein 548</fullName>
    </submittedName>
</protein>
<reference evidence="2 3" key="2">
    <citation type="journal article" date="2004" name="Nature">
        <title>The DNA sequence and biology of human chromosome 19.</title>
        <authorList>
            <person name="Grimwood J."/>
            <person name="Gordon L.A."/>
            <person name="Olsen A."/>
            <person name="Terry A."/>
            <person name="Schmutz J."/>
            <person name="Lamerdin J."/>
            <person name="Hellsten U."/>
            <person name="Goodstein D."/>
            <person name="Couronne O."/>
            <person name="Tran-Gyamfi M."/>
            <person name="Aerts A."/>
            <person name="Altherr M."/>
            <person name="Ashworth L."/>
            <person name="Bajorek E."/>
            <person name="Black S."/>
            <person name="Branscomb E."/>
            <person name="Caenepeel S."/>
            <person name="Carrano A."/>
            <person name="Caoile C."/>
            <person name="Chan Y.M."/>
            <person name="Christensen M."/>
            <person name="Cleland C.A."/>
            <person name="Copeland A."/>
            <person name="Dalin E."/>
            <person name="Dehal P."/>
            <person name="Denys M."/>
            <person name="Detter J.C."/>
            <person name="Escobar J."/>
            <person name="Flowers D."/>
            <person name="Fotopulos D."/>
            <person name="Garcia C."/>
            <person name="Georgescu A.M."/>
            <person name="Glavina T."/>
            <person name="Gomez M."/>
            <person name="Gonzales E."/>
            <person name="Groza M."/>
            <person name="Hammon N."/>
            <person name="Hawkins T."/>
            <person name="Haydu L."/>
            <person name="Ho I."/>
            <person name="Huang W."/>
            <person name="Israni S."/>
            <person name="Jett J."/>
            <person name="Kadner K."/>
            <person name="Kimball H."/>
            <person name="Kobayashi A."/>
            <person name="Larionov V."/>
            <person name="Leem S.H."/>
            <person name="Lopez F."/>
            <person name="Lou Y."/>
            <person name="Lowry S."/>
            <person name="Malfatti S."/>
            <person name="Martinez D."/>
            <person name="McCready P."/>
            <person name="Medina C."/>
            <person name="Morgan J."/>
            <person name="Nelson K."/>
            <person name="Nolan M."/>
            <person name="Ovcharenko I."/>
            <person name="Pitluck S."/>
            <person name="Pollard M."/>
            <person name="Popkie A.P."/>
            <person name="Predki P."/>
            <person name="Quan G."/>
            <person name="Ramirez L."/>
            <person name="Rash S."/>
            <person name="Retterer J."/>
            <person name="Rodriguez A."/>
            <person name="Rogers S."/>
            <person name="Salamov A."/>
            <person name="Salazar A."/>
            <person name="She X."/>
            <person name="Smith D."/>
            <person name="Slezak T."/>
            <person name="Solovyev V."/>
            <person name="Thayer N."/>
            <person name="Tice H."/>
            <person name="Tsai M."/>
            <person name="Ustaszewska A."/>
            <person name="Vo N."/>
            <person name="Wagner M."/>
            <person name="Wheeler J."/>
            <person name="Wu K."/>
            <person name="Xie G."/>
            <person name="Yang J."/>
            <person name="Dubchak I."/>
            <person name="Furey T.S."/>
            <person name="DeJong P."/>
            <person name="Dickson M."/>
            <person name="Gordon D."/>
            <person name="Eichler E.E."/>
            <person name="Pennacchio L.A."/>
            <person name="Richardson P."/>
            <person name="Stubbs L."/>
            <person name="Rokhsar D.S."/>
            <person name="Myers R.M."/>
            <person name="Rubin E.M."/>
            <person name="Lucas S.M."/>
        </authorList>
    </citation>
    <scope>NUCLEOTIDE SEQUENCE [LARGE SCALE GENOMIC DNA]</scope>
</reference>
<reference evidence="2" key="5">
    <citation type="submission" date="2025-09" db="UniProtKB">
        <authorList>
            <consortium name="Ensembl"/>
        </authorList>
    </citation>
    <scope>IDENTIFICATION</scope>
</reference>
<feature type="compositionally biased region" description="Polar residues" evidence="1">
    <location>
        <begin position="31"/>
        <end position="43"/>
    </location>
</feature>
<dbReference type="Proteomes" id="UP000005640">
    <property type="component" value="Chromosome 19"/>
</dbReference>
<feature type="compositionally biased region" description="Basic and acidic residues" evidence="1">
    <location>
        <begin position="17"/>
        <end position="28"/>
    </location>
</feature>
<dbReference type="OrthoDB" id="427030at2759"/>
<reference evidence="2 3" key="3">
    <citation type="journal article" date="2004" name="Nature">
        <title>Finishing the euchromatic sequence of the human genome.</title>
        <authorList>
            <consortium name="International Human Genome Sequencing Consortium"/>
        </authorList>
    </citation>
    <scope>NUCLEOTIDE SEQUENCE [LARGE SCALE GENOMIC DNA]</scope>
</reference>